<comment type="caution">
    <text evidence="2">The sequence shown here is derived from an EMBL/GenBank/DDBJ whole genome shotgun (WGS) entry which is preliminary data.</text>
</comment>
<sequence length="236" mass="26461">MLFPLRDGSLKAAKGILPRYEVQMRQLIVSVIVFALTAGMGAAEATPSNVKNREKPRQLVLFDGKSLRDIFTSKKTKPTEISYSRAFIDSLPKVGDENRSAEWQCLSEALYFEARGESVKGQFAVAEVIMNRSTHTSFPDSVCGVINQGTASGRKYQCQFTYNCDGITNKVRERDAYERVGKVAHLLLDGAPKQLTDGATHYHTKAVNPRWARTFPRTTTIGVHHFYRMPTRLSKN</sequence>
<gene>
    <name evidence="2" type="ORF">SAMN06265373_103446</name>
</gene>
<dbReference type="Pfam" id="PF07486">
    <property type="entry name" value="Hydrolase_2"/>
    <property type="match status" value="1"/>
</dbReference>
<keyword evidence="3" id="KW-1185">Reference proteome</keyword>
<protein>
    <submittedName>
        <fullName evidence="2">Cell Wall Hydrolase</fullName>
    </submittedName>
</protein>
<feature type="domain" description="Cell wall hydrolase SleB" evidence="1">
    <location>
        <begin position="116"/>
        <end position="227"/>
    </location>
</feature>
<name>A0ABY1NWD4_9RHOB</name>
<dbReference type="InterPro" id="IPR042047">
    <property type="entry name" value="SleB_dom1"/>
</dbReference>
<keyword evidence="2" id="KW-0378">Hydrolase</keyword>
<dbReference type="GO" id="GO:0016787">
    <property type="term" value="F:hydrolase activity"/>
    <property type="evidence" value="ECO:0007669"/>
    <property type="project" value="UniProtKB-KW"/>
</dbReference>
<evidence type="ECO:0000259" key="1">
    <source>
        <dbReference type="Pfam" id="PF07486"/>
    </source>
</evidence>
<dbReference type="Gene3D" id="1.10.10.2520">
    <property type="entry name" value="Cell wall hydrolase SleB, domain 1"/>
    <property type="match status" value="1"/>
</dbReference>
<dbReference type="EMBL" id="FXTY01000003">
    <property type="protein sequence ID" value="SMP19772.1"/>
    <property type="molecule type" value="Genomic_DNA"/>
</dbReference>
<accession>A0ABY1NWD4</accession>
<organism evidence="2 3">
    <name type="scientific">Shimia sagamensis</name>
    <dbReference type="NCBI Taxonomy" id="1566352"/>
    <lineage>
        <taxon>Bacteria</taxon>
        <taxon>Pseudomonadati</taxon>
        <taxon>Pseudomonadota</taxon>
        <taxon>Alphaproteobacteria</taxon>
        <taxon>Rhodobacterales</taxon>
        <taxon>Roseobacteraceae</taxon>
    </lineage>
</organism>
<reference evidence="2 3" key="1">
    <citation type="submission" date="2017-05" db="EMBL/GenBank/DDBJ databases">
        <authorList>
            <person name="Varghese N."/>
            <person name="Submissions S."/>
        </authorList>
    </citation>
    <scope>NUCLEOTIDE SEQUENCE [LARGE SCALE GENOMIC DNA]</scope>
    <source>
        <strain evidence="2 3">DSM 29734</strain>
    </source>
</reference>
<dbReference type="InterPro" id="IPR011105">
    <property type="entry name" value="Cell_wall_hydrolase_SleB"/>
</dbReference>
<evidence type="ECO:0000313" key="2">
    <source>
        <dbReference type="EMBL" id="SMP19772.1"/>
    </source>
</evidence>
<evidence type="ECO:0000313" key="3">
    <source>
        <dbReference type="Proteomes" id="UP001157961"/>
    </source>
</evidence>
<proteinExistence type="predicted"/>
<dbReference type="Proteomes" id="UP001157961">
    <property type="component" value="Unassembled WGS sequence"/>
</dbReference>